<dbReference type="EMBL" id="ML994632">
    <property type="protein sequence ID" value="KAF2185718.1"/>
    <property type="molecule type" value="Genomic_DNA"/>
</dbReference>
<dbReference type="Proteomes" id="UP000800200">
    <property type="component" value="Unassembled WGS sequence"/>
</dbReference>
<name>A0A6A6E5D1_9PEZI</name>
<accession>A0A6A6E5D1</accession>
<reference evidence="2" key="1">
    <citation type="journal article" date="2020" name="Stud. Mycol.">
        <title>101 Dothideomycetes genomes: a test case for predicting lifestyles and emergence of pathogens.</title>
        <authorList>
            <person name="Haridas S."/>
            <person name="Albert R."/>
            <person name="Binder M."/>
            <person name="Bloem J."/>
            <person name="Labutti K."/>
            <person name="Salamov A."/>
            <person name="Andreopoulos B."/>
            <person name="Baker S."/>
            <person name="Barry K."/>
            <person name="Bills G."/>
            <person name="Bluhm B."/>
            <person name="Cannon C."/>
            <person name="Castanera R."/>
            <person name="Culley D."/>
            <person name="Daum C."/>
            <person name="Ezra D."/>
            <person name="Gonzalez J."/>
            <person name="Henrissat B."/>
            <person name="Kuo A."/>
            <person name="Liang C."/>
            <person name="Lipzen A."/>
            <person name="Lutzoni F."/>
            <person name="Magnuson J."/>
            <person name="Mondo S."/>
            <person name="Nolan M."/>
            <person name="Ohm R."/>
            <person name="Pangilinan J."/>
            <person name="Park H.-J."/>
            <person name="Ramirez L."/>
            <person name="Alfaro M."/>
            <person name="Sun H."/>
            <person name="Tritt A."/>
            <person name="Yoshinaga Y."/>
            <person name="Zwiers L.-H."/>
            <person name="Turgeon B."/>
            <person name="Goodwin S."/>
            <person name="Spatafora J."/>
            <person name="Crous P."/>
            <person name="Grigoriev I."/>
        </authorList>
    </citation>
    <scope>NUCLEOTIDE SEQUENCE</scope>
    <source>
        <strain evidence="2">CBS 207.26</strain>
    </source>
</reference>
<feature type="transmembrane region" description="Helical" evidence="1">
    <location>
        <begin position="108"/>
        <end position="129"/>
    </location>
</feature>
<sequence>MEDFNRLIESRSISPALVDRIYLWTGNVAIWFHCLILLCPFKTLVINILTLYHPLDTIRWYIGSNTRILFIVIISFLICTLLFLALLKAGERLIYSHHYRPYGSNLETWQIFCAGVSALCFGGLLKWFGLKNCTITVWVVSDAVLWVGLEAYVAWAIMMSEGAFGTYLRQRAYERATARKEEEGRGTSSIAQ</sequence>
<feature type="transmembrane region" description="Helical" evidence="1">
    <location>
        <begin position="21"/>
        <end position="48"/>
    </location>
</feature>
<organism evidence="2 3">
    <name type="scientific">Zopfia rhizophila CBS 207.26</name>
    <dbReference type="NCBI Taxonomy" id="1314779"/>
    <lineage>
        <taxon>Eukaryota</taxon>
        <taxon>Fungi</taxon>
        <taxon>Dikarya</taxon>
        <taxon>Ascomycota</taxon>
        <taxon>Pezizomycotina</taxon>
        <taxon>Dothideomycetes</taxon>
        <taxon>Dothideomycetes incertae sedis</taxon>
        <taxon>Zopfiaceae</taxon>
        <taxon>Zopfia</taxon>
    </lineage>
</organism>
<feature type="transmembrane region" description="Helical" evidence="1">
    <location>
        <begin position="68"/>
        <end position="87"/>
    </location>
</feature>
<keyword evidence="1" id="KW-1133">Transmembrane helix</keyword>
<feature type="transmembrane region" description="Helical" evidence="1">
    <location>
        <begin position="135"/>
        <end position="158"/>
    </location>
</feature>
<keyword evidence="1" id="KW-0812">Transmembrane</keyword>
<evidence type="ECO:0000313" key="2">
    <source>
        <dbReference type="EMBL" id="KAF2185718.1"/>
    </source>
</evidence>
<evidence type="ECO:0000313" key="3">
    <source>
        <dbReference type="Proteomes" id="UP000800200"/>
    </source>
</evidence>
<keyword evidence="3" id="KW-1185">Reference proteome</keyword>
<gene>
    <name evidence="2" type="ORF">K469DRAFT_707382</name>
</gene>
<keyword evidence="1" id="KW-0472">Membrane</keyword>
<protein>
    <submittedName>
        <fullName evidence="2">Uncharacterized protein</fullName>
    </submittedName>
</protein>
<evidence type="ECO:0000256" key="1">
    <source>
        <dbReference type="SAM" id="Phobius"/>
    </source>
</evidence>
<proteinExistence type="predicted"/>
<dbReference type="AlphaFoldDB" id="A0A6A6E5D1"/>